<name>A0A2I1BUA4_ASPN1</name>
<dbReference type="RefSeq" id="XP_024677541.1">
    <property type="nucleotide sequence ID" value="XM_024830431.1"/>
</dbReference>
<dbReference type="SFLD" id="SFLDS00036">
    <property type="entry name" value="Aromatic_Prenyltransferase"/>
    <property type="match status" value="1"/>
</dbReference>
<comment type="caution">
    <text evidence="4">The sequence shown here is derived from an EMBL/GenBank/DDBJ whole genome shotgun (WGS) entry which is preliminary data.</text>
</comment>
<dbReference type="InterPro" id="IPR017795">
    <property type="entry name" value="ABBA_NscD-like"/>
</dbReference>
<dbReference type="GO" id="GO:0009820">
    <property type="term" value="P:alkaloid metabolic process"/>
    <property type="evidence" value="ECO:0007669"/>
    <property type="project" value="InterPro"/>
</dbReference>
<keyword evidence="5" id="KW-1185">Reference proteome</keyword>
<dbReference type="OrthoDB" id="3354387at2759"/>
<feature type="binding site" evidence="3">
    <location>
        <position position="231"/>
    </location>
    <ligand>
        <name>dimethylallyl diphosphate</name>
        <dbReference type="ChEBI" id="CHEBI:57623"/>
    </ligand>
</feature>
<feature type="binding site" evidence="3">
    <location>
        <position position="229"/>
    </location>
    <ligand>
        <name>dimethylallyl diphosphate</name>
        <dbReference type="ChEBI" id="CHEBI:57623"/>
    </ligand>
</feature>
<reference evidence="5" key="1">
    <citation type="journal article" date="2018" name="Proc. Natl. Acad. Sci. U.S.A.">
        <title>Linking secondary metabolites to gene clusters through genome sequencing of six diverse Aspergillus species.</title>
        <authorList>
            <person name="Kaerboelling I."/>
            <person name="Vesth T.C."/>
            <person name="Frisvad J.C."/>
            <person name="Nybo J.L."/>
            <person name="Theobald S."/>
            <person name="Kuo A."/>
            <person name="Bowyer P."/>
            <person name="Matsuda Y."/>
            <person name="Mondo S."/>
            <person name="Lyhne E.K."/>
            <person name="Kogle M.E."/>
            <person name="Clum A."/>
            <person name="Lipzen A."/>
            <person name="Salamov A."/>
            <person name="Ngan C.Y."/>
            <person name="Daum C."/>
            <person name="Chiniquy J."/>
            <person name="Barry K."/>
            <person name="LaButti K."/>
            <person name="Haridas S."/>
            <person name="Simmons B.A."/>
            <person name="Magnuson J.K."/>
            <person name="Mortensen U.H."/>
            <person name="Larsen T.O."/>
            <person name="Grigoriev I.V."/>
            <person name="Baker S.E."/>
            <person name="Andersen M.R."/>
        </authorList>
    </citation>
    <scope>NUCLEOTIDE SEQUENCE [LARGE SCALE GENOMIC DNA]</scope>
    <source>
        <strain evidence="5">IBT 16806</strain>
    </source>
</reference>
<dbReference type="InterPro" id="IPR012148">
    <property type="entry name" value="ABBA_DMATS-like"/>
</dbReference>
<dbReference type="Pfam" id="PF11991">
    <property type="entry name" value="Trp_DMAT"/>
    <property type="match status" value="1"/>
</dbReference>
<dbReference type="AlphaFoldDB" id="A0A2I1BUA4"/>
<dbReference type="OMA" id="FEPSWNF"/>
<organism evidence="4 5">
    <name type="scientific">Aspergillus novofumigatus (strain IBT 16806)</name>
    <dbReference type="NCBI Taxonomy" id="1392255"/>
    <lineage>
        <taxon>Eukaryota</taxon>
        <taxon>Fungi</taxon>
        <taxon>Dikarya</taxon>
        <taxon>Ascomycota</taxon>
        <taxon>Pezizomycotina</taxon>
        <taxon>Eurotiomycetes</taxon>
        <taxon>Eurotiomycetidae</taxon>
        <taxon>Eurotiales</taxon>
        <taxon>Aspergillaceae</taxon>
        <taxon>Aspergillus</taxon>
        <taxon>Aspergillus subgen. Fumigati</taxon>
    </lineage>
</organism>
<feature type="binding site" evidence="3">
    <location>
        <position position="132"/>
    </location>
    <ligand>
        <name>L-tryptophan</name>
        <dbReference type="ChEBI" id="CHEBI:57912"/>
    </ligand>
</feature>
<sequence length="460" mass="52476">MAIYKWDVVNVLSRRPEMNTFWIWTGHRLIRVSTIDRWYWSPAQGPNPPADTPWRVLGQALWFHNRDQELWWQHTAPFFNNLLTQCDYQIHEQYRYLCFYHEHILPVLGPFIRPGIEPDHLSCFTPEGYPFELSVNFQADRCVLRLGCGPVGAFAGTEHDPLNKYMARELLGRLAQLDTSIDLGWFDYFDSQLSLGTKEARAASEQLIRHLQQINEVAFDLKDGRVVPKAYFFVQPKSIVTGIPSSVVAFEAIEGLNADFGTSLSFLKEYLSPSLDGRDTDSPALEVFLIGFDCVAPGKSRLKLYVCNTHLCLDHLGAFWTLGGRMSDPITMKGLAIAEKLWSLLGFSDTLYDEMDVYKLPLTFNYELKSGGSAPKPQLYLPVQGKSDDLVADALTDFFKYLDWEGYACRYKRELVSNFPCRDLKESVTAQRWVAFSFTEPAGVYLTVYFHAVGGDVGRF</sequence>
<dbReference type="NCBIfam" id="TIGR03429">
    <property type="entry name" value="arom_pren_DMATS"/>
    <property type="match status" value="1"/>
</dbReference>
<evidence type="ECO:0000256" key="1">
    <source>
        <dbReference type="ARBA" id="ARBA00010209"/>
    </source>
</evidence>
<evidence type="ECO:0000313" key="4">
    <source>
        <dbReference type="EMBL" id="PKX88946.1"/>
    </source>
</evidence>
<feature type="binding site" evidence="3">
    <location>
        <position position="305"/>
    </location>
    <ligand>
        <name>dimethylallyl diphosphate</name>
        <dbReference type="ChEBI" id="CHEBI:57623"/>
    </ligand>
</feature>
<dbReference type="Proteomes" id="UP000234474">
    <property type="component" value="Unassembled WGS sequence"/>
</dbReference>
<feature type="binding site" evidence="3">
    <location>
        <position position="301"/>
    </location>
    <ligand>
        <name>dimethylallyl diphosphate</name>
        <dbReference type="ChEBI" id="CHEBI:57623"/>
    </ligand>
</feature>
<protein>
    <submittedName>
        <fullName evidence="4">Putative dimethylallyl tryptophan synthase</fullName>
    </submittedName>
</protein>
<accession>A0A2I1BUA4</accession>
<dbReference type="PANTHER" id="PTHR40627">
    <property type="entry name" value="INDOLE PRENYLTRANSFERASE TDIB-RELATED"/>
    <property type="match status" value="1"/>
</dbReference>
<dbReference type="GeneID" id="36537757"/>
<evidence type="ECO:0000256" key="2">
    <source>
        <dbReference type="ARBA" id="ARBA00022679"/>
    </source>
</evidence>
<evidence type="ECO:0000256" key="3">
    <source>
        <dbReference type="PIRSR" id="PIRSR000509-1"/>
    </source>
</evidence>
<dbReference type="VEuPathDB" id="FungiDB:P174DRAFT_464678"/>
<feature type="binding site" evidence="3">
    <location>
        <position position="380"/>
    </location>
    <ligand>
        <name>dimethylallyl diphosphate</name>
        <dbReference type="ChEBI" id="CHEBI:57623"/>
    </ligand>
</feature>
<keyword evidence="2" id="KW-0808">Transferase</keyword>
<comment type="similarity">
    <text evidence="1">Belongs to the tryptophan dimethylallyltransferase family.</text>
</comment>
<feature type="binding site" evidence="3">
    <location>
        <position position="378"/>
    </location>
    <ligand>
        <name>dimethylallyl diphosphate</name>
        <dbReference type="ChEBI" id="CHEBI:57623"/>
    </ligand>
</feature>
<dbReference type="EMBL" id="MSZS01000011">
    <property type="protein sequence ID" value="PKX88946.1"/>
    <property type="molecule type" value="Genomic_DNA"/>
</dbReference>
<dbReference type="SFLD" id="SFLDG01162">
    <property type="entry name" value="I"/>
    <property type="match status" value="1"/>
</dbReference>
<proteinExistence type="inferred from homology"/>
<feature type="binding site" evidence="3">
    <location>
        <position position="145"/>
    </location>
    <ligand>
        <name>dimethylallyl diphosphate</name>
        <dbReference type="ChEBI" id="CHEBI:57623"/>
    </ligand>
</feature>
<dbReference type="PANTHER" id="PTHR40627:SF3">
    <property type="entry name" value="PRENYLTRANSFERASE ASQH2-RELATED"/>
    <property type="match status" value="1"/>
</dbReference>
<feature type="binding site" evidence="3">
    <location>
        <position position="303"/>
    </location>
    <ligand>
        <name>dimethylallyl diphosphate</name>
        <dbReference type="ChEBI" id="CHEBI:57623"/>
    </ligand>
</feature>
<dbReference type="InterPro" id="IPR033964">
    <property type="entry name" value="ABBA"/>
</dbReference>
<dbReference type="GO" id="GO:0016765">
    <property type="term" value="F:transferase activity, transferring alkyl or aryl (other than methyl) groups"/>
    <property type="evidence" value="ECO:0007669"/>
    <property type="project" value="InterPro"/>
</dbReference>
<evidence type="ECO:0000313" key="5">
    <source>
        <dbReference type="Proteomes" id="UP000234474"/>
    </source>
</evidence>
<gene>
    <name evidence="4" type="ORF">P174DRAFT_464678</name>
</gene>
<dbReference type="CDD" id="cd13929">
    <property type="entry name" value="PT-DMATS_CymD"/>
    <property type="match status" value="1"/>
</dbReference>
<dbReference type="PIRSF" id="PIRSF000509">
    <property type="entry name" value="Trp_DMAT"/>
    <property type="match status" value="1"/>
</dbReference>